<proteinExistence type="predicted"/>
<gene>
    <name evidence="4" type="ORF">AKO1_000039</name>
    <name evidence="3" type="ORF">AKO1_010203</name>
</gene>
<dbReference type="SUPFAM" id="SSF56281">
    <property type="entry name" value="Metallo-hydrolase/oxidoreductase"/>
    <property type="match status" value="1"/>
</dbReference>
<dbReference type="Pfam" id="PF12706">
    <property type="entry name" value="Lactamase_B_2"/>
    <property type="match status" value="1"/>
</dbReference>
<accession>A0AAW2YZH0</accession>
<evidence type="ECO:0000313" key="3">
    <source>
        <dbReference type="EMBL" id="KAL0482912.1"/>
    </source>
</evidence>
<organism evidence="3 5">
    <name type="scientific">Acrasis kona</name>
    <dbReference type="NCBI Taxonomy" id="1008807"/>
    <lineage>
        <taxon>Eukaryota</taxon>
        <taxon>Discoba</taxon>
        <taxon>Heterolobosea</taxon>
        <taxon>Tetramitia</taxon>
        <taxon>Eutetramitia</taxon>
        <taxon>Acrasidae</taxon>
        <taxon>Acrasis</taxon>
    </lineage>
</organism>
<sequence>MLRNILKNKRITPTYSNMASLGQSMQPPLVTNPSTPSHHTKDGTFQIPPEWSSSYKHKGFSDILKLQYEMATSNNKVPSEEEMPNVSFDWNLVRNPQENNTIQYSWIGHSTFLCQVGGYNILTDPVFSNRASFVQFAGPSRLRPVPCQISELPQIDIVIISHNHYDHLDYDAVSKIVEHHKNVVFYVPYKLKKWFLDYIEGIKEENVVELDWWQDFEHDPKTGNNVHGSIKLTFLPVQHWSLRTGRDRNATLWGAWGLVYKPTNSELPNRVLFHCGDTGYNEHIFKAIGERFSKPNGGIDFAMIPIGAYEPRWFMKNEHVNPEEAFVIAKEIHAKHSVGMHWGTFVLTTEPILEPKQRLEKLVVENNEDKDFFITLKHGESHVHRQ</sequence>
<evidence type="ECO:0000313" key="4">
    <source>
        <dbReference type="EMBL" id="KAL0487834.1"/>
    </source>
</evidence>
<dbReference type="PANTHER" id="PTHR15032">
    <property type="entry name" value="N-ACYL-PHOSPHATIDYLETHANOLAMINE-HYDROLYZING PHOSPHOLIPASE D"/>
    <property type="match status" value="1"/>
</dbReference>
<evidence type="ECO:0000259" key="2">
    <source>
        <dbReference type="Pfam" id="PF12706"/>
    </source>
</evidence>
<feature type="region of interest" description="Disordered" evidence="1">
    <location>
        <begin position="18"/>
        <end position="43"/>
    </location>
</feature>
<feature type="compositionally biased region" description="Polar residues" evidence="1">
    <location>
        <begin position="18"/>
        <end position="37"/>
    </location>
</feature>
<dbReference type="Gene3D" id="3.60.15.10">
    <property type="entry name" value="Ribonuclease Z/Hydroxyacylglutathione hydrolase-like"/>
    <property type="match status" value="1"/>
</dbReference>
<feature type="domain" description="Metallo-beta-lactamase" evidence="2">
    <location>
        <begin position="119"/>
        <end position="342"/>
    </location>
</feature>
<evidence type="ECO:0000256" key="1">
    <source>
        <dbReference type="SAM" id="MobiDB-lite"/>
    </source>
</evidence>
<dbReference type="GO" id="GO:0005737">
    <property type="term" value="C:cytoplasm"/>
    <property type="evidence" value="ECO:0007669"/>
    <property type="project" value="TreeGrafter"/>
</dbReference>
<dbReference type="AlphaFoldDB" id="A0AAW2YZH0"/>
<protein>
    <submittedName>
        <fullName evidence="3 4">N-acyl-phosphatidylethanolamine-hydrolyzing phospholipase</fullName>
    </submittedName>
</protein>
<dbReference type="Proteomes" id="UP001431209">
    <property type="component" value="Unassembled WGS sequence"/>
</dbReference>
<evidence type="ECO:0000313" key="5">
    <source>
        <dbReference type="Proteomes" id="UP001431209"/>
    </source>
</evidence>
<dbReference type="InterPro" id="IPR036866">
    <property type="entry name" value="RibonucZ/Hydroxyglut_hydro"/>
</dbReference>
<name>A0AAW2YZH0_9EUKA</name>
<reference evidence="3 5" key="1">
    <citation type="submission" date="2024-03" db="EMBL/GenBank/DDBJ databases">
        <title>The Acrasis kona genome and developmental transcriptomes reveal deep origins of eukaryotic multicellular pathways.</title>
        <authorList>
            <person name="Sheikh S."/>
            <person name="Fu C.-J."/>
            <person name="Brown M.W."/>
            <person name="Baldauf S.L."/>
        </authorList>
    </citation>
    <scope>NUCLEOTIDE SEQUENCE [LARGE SCALE GENOMIC DNA]</scope>
    <source>
        <strain evidence="3 5">ATCC MYA-3509</strain>
    </source>
</reference>
<dbReference type="EMBL" id="JAOPGA020001376">
    <property type="protein sequence ID" value="KAL0487834.1"/>
    <property type="molecule type" value="Genomic_DNA"/>
</dbReference>
<dbReference type="EMBL" id="JAOPGA020000905">
    <property type="protein sequence ID" value="KAL0482912.1"/>
    <property type="molecule type" value="Genomic_DNA"/>
</dbReference>
<dbReference type="PANTHER" id="PTHR15032:SF4">
    <property type="entry name" value="N-ACYL-PHOSPHATIDYLETHANOLAMINE-HYDROLYZING PHOSPHOLIPASE D"/>
    <property type="match status" value="1"/>
</dbReference>
<keyword evidence="5" id="KW-1185">Reference proteome</keyword>
<dbReference type="InterPro" id="IPR001279">
    <property type="entry name" value="Metallo-B-lactamas"/>
</dbReference>
<comment type="caution">
    <text evidence="3">The sequence shown here is derived from an EMBL/GenBank/DDBJ whole genome shotgun (WGS) entry which is preliminary data.</text>
</comment>